<comment type="caution">
    <text evidence="2">The sequence shown here is derived from an EMBL/GenBank/DDBJ whole genome shotgun (WGS) entry which is preliminary data.</text>
</comment>
<accession>A0A0F2MPC7</accession>
<evidence type="ECO:0000313" key="2">
    <source>
        <dbReference type="EMBL" id="KJR90021.1"/>
    </source>
</evidence>
<organism evidence="2 3">
    <name type="scientific">Sporothrix schenckii 1099-18</name>
    <dbReference type="NCBI Taxonomy" id="1397361"/>
    <lineage>
        <taxon>Eukaryota</taxon>
        <taxon>Fungi</taxon>
        <taxon>Dikarya</taxon>
        <taxon>Ascomycota</taxon>
        <taxon>Pezizomycotina</taxon>
        <taxon>Sordariomycetes</taxon>
        <taxon>Sordariomycetidae</taxon>
        <taxon>Ophiostomatales</taxon>
        <taxon>Ophiostomataceae</taxon>
        <taxon>Sporothrix</taxon>
    </lineage>
</organism>
<feature type="compositionally biased region" description="Polar residues" evidence="1">
    <location>
        <begin position="89"/>
        <end position="107"/>
    </location>
</feature>
<name>A0A0F2MPC7_SPOSC</name>
<protein>
    <submittedName>
        <fullName evidence="2">Uncharacterized protein</fullName>
    </submittedName>
</protein>
<feature type="compositionally biased region" description="Polar residues" evidence="1">
    <location>
        <begin position="403"/>
        <end position="412"/>
    </location>
</feature>
<feature type="region of interest" description="Disordered" evidence="1">
    <location>
        <begin position="446"/>
        <end position="467"/>
    </location>
</feature>
<feature type="region of interest" description="Disordered" evidence="1">
    <location>
        <begin position="397"/>
        <end position="419"/>
    </location>
</feature>
<sequence>MLHSASAASAWLGAAASLFADNNEAAALLAASLKMAARPHPKLFEISSDTRLGKCETKKNSANEPVSHRPSMLSKLKAHLFSGGSVRGTTMDSTASGGSSASPQSVKQPARPRYIPNLYPVGDTTIETYFRRLLTGAVDKSADIGLAERVHEDVVAAAIHVASAGGCVLPEATKFLPTLTRCITADHDSVRFADEYMAEPEEAGVSALATPLLLQILVAVALKHRHKDMLRDLLEKHGRCRPAATLFESVGPDAFRGSPRCDGVLDDPHYGPAAWALLANAGWAPPLRTDHAVHTLPVGLSSPDSEEARHAIAAAAVQSHTDPGGALAVLDDWLARGLDPQPVTGWILDALVKDGTPAMVARFLGVVSRKVYDGIPPRPKWPGMQSLVTMAAARPPASRAGATNTNVSNTIEPASVGEKNRDNPGYGVLRVLVDIGGMDIHTSPGTWYKSGPDDEHPMALSRSTQLPDGSCADDPPLLAAVHAGNTASVVFMLERGVAERRAGVLDDAIARAKAQQNVEMEELLEKWKKERK</sequence>
<dbReference type="AlphaFoldDB" id="A0A0F2MPC7"/>
<dbReference type="Proteomes" id="UP000033710">
    <property type="component" value="Unassembled WGS sequence"/>
</dbReference>
<dbReference type="VEuPathDB" id="FungiDB:SPSK_06186"/>
<dbReference type="OrthoDB" id="341259at2759"/>
<dbReference type="KEGG" id="ssck:SPSK_06186"/>
<dbReference type="EMBL" id="AXCR01000001">
    <property type="protein sequence ID" value="KJR90021.1"/>
    <property type="molecule type" value="Genomic_DNA"/>
</dbReference>
<reference evidence="2 3" key="2">
    <citation type="journal article" date="2015" name="Eukaryot. Cell">
        <title>Asexual propagation of a virulent clone complex in a human and feline outbreak of sporotrichosis.</title>
        <authorList>
            <person name="Teixeira Mde M."/>
            <person name="Rodrigues A.M."/>
            <person name="Tsui C.K."/>
            <person name="de Almeida L.G."/>
            <person name="Van Diepeningen A.D."/>
            <person name="van den Ende B.G."/>
            <person name="Fernandes G.F."/>
            <person name="Kano R."/>
            <person name="Hamelin R.C."/>
            <person name="Lopes-Bezerra L.M."/>
            <person name="Vasconcelos A.T."/>
            <person name="de Hoog S."/>
            <person name="de Camargo Z.P."/>
            <person name="Felipe M.S."/>
        </authorList>
    </citation>
    <scope>NUCLEOTIDE SEQUENCE [LARGE SCALE GENOMIC DNA]</scope>
    <source>
        <strain evidence="2 3">1099-18</strain>
    </source>
</reference>
<evidence type="ECO:0000313" key="3">
    <source>
        <dbReference type="Proteomes" id="UP000033710"/>
    </source>
</evidence>
<reference evidence="2 3" key="1">
    <citation type="journal article" date="2014" name="BMC Genomics">
        <title>Comparative genomics of the major fungal agents of human and animal Sporotrichosis: Sporothrix schenckii and Sporothrix brasiliensis.</title>
        <authorList>
            <person name="Teixeira M.M."/>
            <person name="de Almeida L.G."/>
            <person name="Kubitschek-Barreira P."/>
            <person name="Alves F.L."/>
            <person name="Kioshima E.S."/>
            <person name="Abadio A.K."/>
            <person name="Fernandes L."/>
            <person name="Derengowski L.S."/>
            <person name="Ferreira K.S."/>
            <person name="Souza R.C."/>
            <person name="Ruiz J.C."/>
            <person name="de Andrade N.C."/>
            <person name="Paes H.C."/>
            <person name="Nicola A.M."/>
            <person name="Albuquerque P."/>
            <person name="Gerber A.L."/>
            <person name="Martins V.P."/>
            <person name="Peconick L.D."/>
            <person name="Neto A.V."/>
            <person name="Chaucanez C.B."/>
            <person name="Silva P.A."/>
            <person name="Cunha O.L."/>
            <person name="de Oliveira F.F."/>
            <person name="dos Santos T.C."/>
            <person name="Barros A.L."/>
            <person name="Soares M.A."/>
            <person name="de Oliveira L.M."/>
            <person name="Marini M.M."/>
            <person name="Villalobos-Duno H."/>
            <person name="Cunha M.M."/>
            <person name="de Hoog S."/>
            <person name="da Silveira J.F."/>
            <person name="Henrissat B."/>
            <person name="Nino-Vega G.A."/>
            <person name="Cisalpino P.S."/>
            <person name="Mora-Montes H.M."/>
            <person name="Almeida S.R."/>
            <person name="Stajich J.E."/>
            <person name="Lopes-Bezerra L.M."/>
            <person name="Vasconcelos A.T."/>
            <person name="Felipe M.S."/>
        </authorList>
    </citation>
    <scope>NUCLEOTIDE SEQUENCE [LARGE SCALE GENOMIC DNA]</scope>
    <source>
        <strain evidence="2 3">1099-18</strain>
    </source>
</reference>
<feature type="region of interest" description="Disordered" evidence="1">
    <location>
        <begin position="89"/>
        <end position="114"/>
    </location>
</feature>
<dbReference type="GeneID" id="27668170"/>
<proteinExistence type="predicted"/>
<dbReference type="RefSeq" id="XP_016592697.1">
    <property type="nucleotide sequence ID" value="XM_016732893.1"/>
</dbReference>
<evidence type="ECO:0000256" key="1">
    <source>
        <dbReference type="SAM" id="MobiDB-lite"/>
    </source>
</evidence>
<gene>
    <name evidence="2" type="ORF">SPSK_06186</name>
</gene>